<dbReference type="Proteomes" id="UP001221757">
    <property type="component" value="Unassembled WGS sequence"/>
</dbReference>
<protein>
    <submittedName>
        <fullName evidence="2">Uncharacterized protein</fullName>
    </submittedName>
</protein>
<proteinExistence type="predicted"/>
<organism evidence="2 3">
    <name type="scientific">Mycena rosella</name>
    <name type="common">Pink bonnet</name>
    <name type="synonym">Agaricus rosellus</name>
    <dbReference type="NCBI Taxonomy" id="1033263"/>
    <lineage>
        <taxon>Eukaryota</taxon>
        <taxon>Fungi</taxon>
        <taxon>Dikarya</taxon>
        <taxon>Basidiomycota</taxon>
        <taxon>Agaricomycotina</taxon>
        <taxon>Agaricomycetes</taxon>
        <taxon>Agaricomycetidae</taxon>
        <taxon>Agaricales</taxon>
        <taxon>Marasmiineae</taxon>
        <taxon>Mycenaceae</taxon>
        <taxon>Mycena</taxon>
    </lineage>
</organism>
<reference evidence="2" key="1">
    <citation type="submission" date="2023-03" db="EMBL/GenBank/DDBJ databases">
        <title>Massive genome expansion in bonnet fungi (Mycena s.s.) driven by repeated elements and novel gene families across ecological guilds.</title>
        <authorList>
            <consortium name="Lawrence Berkeley National Laboratory"/>
            <person name="Harder C.B."/>
            <person name="Miyauchi S."/>
            <person name="Viragh M."/>
            <person name="Kuo A."/>
            <person name="Thoen E."/>
            <person name="Andreopoulos B."/>
            <person name="Lu D."/>
            <person name="Skrede I."/>
            <person name="Drula E."/>
            <person name="Henrissat B."/>
            <person name="Morin E."/>
            <person name="Kohler A."/>
            <person name="Barry K."/>
            <person name="LaButti K."/>
            <person name="Morin E."/>
            <person name="Salamov A."/>
            <person name="Lipzen A."/>
            <person name="Mereny Z."/>
            <person name="Hegedus B."/>
            <person name="Baldrian P."/>
            <person name="Stursova M."/>
            <person name="Weitz H."/>
            <person name="Taylor A."/>
            <person name="Grigoriev I.V."/>
            <person name="Nagy L.G."/>
            <person name="Martin F."/>
            <person name="Kauserud H."/>
        </authorList>
    </citation>
    <scope>NUCLEOTIDE SEQUENCE</scope>
    <source>
        <strain evidence="2">CBHHK067</strain>
    </source>
</reference>
<keyword evidence="3" id="KW-1185">Reference proteome</keyword>
<comment type="caution">
    <text evidence="2">The sequence shown here is derived from an EMBL/GenBank/DDBJ whole genome shotgun (WGS) entry which is preliminary data.</text>
</comment>
<dbReference type="AlphaFoldDB" id="A0AAD7GK17"/>
<name>A0AAD7GK17_MYCRO</name>
<evidence type="ECO:0000313" key="3">
    <source>
        <dbReference type="Proteomes" id="UP001221757"/>
    </source>
</evidence>
<evidence type="ECO:0000256" key="1">
    <source>
        <dbReference type="SAM" id="MobiDB-lite"/>
    </source>
</evidence>
<feature type="region of interest" description="Disordered" evidence="1">
    <location>
        <begin position="1"/>
        <end position="26"/>
    </location>
</feature>
<evidence type="ECO:0000313" key="2">
    <source>
        <dbReference type="EMBL" id="KAJ7694537.1"/>
    </source>
</evidence>
<dbReference type="EMBL" id="JARKIE010000041">
    <property type="protein sequence ID" value="KAJ7694537.1"/>
    <property type="molecule type" value="Genomic_DNA"/>
</dbReference>
<sequence>MDFAVLPPGPEPASPDSVGSDAAAPTCAPEFPSVDEVSAALTAPQNLTVRVIAEHPADDTLVSRLRSGNKRTFKEMEFICVCDHTVTAAQKADGSAIECSKAGCEPIWVFIVSFRPYTMLTFHSIIWSVSDRRRRERAGFASHAEAGNGGVN</sequence>
<accession>A0AAD7GK17</accession>
<gene>
    <name evidence="2" type="ORF">B0H17DRAFT_1131847</name>
</gene>